<organism evidence="1 2">
    <name type="scientific">Paramecium sonneborni</name>
    <dbReference type="NCBI Taxonomy" id="65129"/>
    <lineage>
        <taxon>Eukaryota</taxon>
        <taxon>Sar</taxon>
        <taxon>Alveolata</taxon>
        <taxon>Ciliophora</taxon>
        <taxon>Intramacronucleata</taxon>
        <taxon>Oligohymenophorea</taxon>
        <taxon>Peniculida</taxon>
        <taxon>Parameciidae</taxon>
        <taxon>Paramecium</taxon>
    </lineage>
</organism>
<evidence type="ECO:0000313" key="2">
    <source>
        <dbReference type="Proteomes" id="UP000692954"/>
    </source>
</evidence>
<gene>
    <name evidence="1" type="ORF">PSON_ATCC_30995.1.T1890009</name>
</gene>
<dbReference type="OrthoDB" id="293424at2759"/>
<keyword evidence="2" id="KW-1185">Reference proteome</keyword>
<name>A0A8S1RMB0_9CILI</name>
<dbReference type="EMBL" id="CAJJDN010000189">
    <property type="protein sequence ID" value="CAD8128432.1"/>
    <property type="molecule type" value="Genomic_DNA"/>
</dbReference>
<sequence>MNKEIEEKYMEIMLKNYFQQTEDIRPCPNNKCNYYVFLPTNRYGQEFYSQQCSKIFHIYRFKWVDKQYLSYDKLFILRINHRKNLKLSSVFEFISTQECANCYSISKIHNSYPSNQQIQNIKEL</sequence>
<protein>
    <submittedName>
        <fullName evidence="1">Uncharacterized protein</fullName>
    </submittedName>
</protein>
<dbReference type="Proteomes" id="UP000692954">
    <property type="component" value="Unassembled WGS sequence"/>
</dbReference>
<proteinExistence type="predicted"/>
<reference evidence="1" key="1">
    <citation type="submission" date="2021-01" db="EMBL/GenBank/DDBJ databases">
        <authorList>
            <consortium name="Genoscope - CEA"/>
            <person name="William W."/>
        </authorList>
    </citation>
    <scope>NUCLEOTIDE SEQUENCE</scope>
</reference>
<evidence type="ECO:0000313" key="1">
    <source>
        <dbReference type="EMBL" id="CAD8128432.1"/>
    </source>
</evidence>
<accession>A0A8S1RMB0</accession>
<comment type="caution">
    <text evidence="1">The sequence shown here is derived from an EMBL/GenBank/DDBJ whole genome shotgun (WGS) entry which is preliminary data.</text>
</comment>
<dbReference type="GO" id="GO:0008270">
    <property type="term" value="F:zinc ion binding"/>
    <property type="evidence" value="ECO:0007669"/>
    <property type="project" value="UniProtKB-KW"/>
</dbReference>
<dbReference type="AlphaFoldDB" id="A0A8S1RMB0"/>